<evidence type="ECO:0000313" key="2">
    <source>
        <dbReference type="Proteomes" id="UP000029672"/>
    </source>
</evidence>
<dbReference type="Proteomes" id="UP000029672">
    <property type="component" value="Chromosome"/>
</dbReference>
<reference evidence="1 2" key="1">
    <citation type="submission" date="2014-10" db="EMBL/GenBank/DDBJ databases">
        <title>Whole genome sequence of Francisella endociliophora strain FSC1006, isolated from a laboratory culture of the marine ciliate Euplotes raikovi.</title>
        <authorList>
            <person name="Granberg M."/>
            <person name="Backman S."/>
            <person name="Lundmark E."/>
            <person name="Nilsson E."/>
            <person name="Karlsson E."/>
            <person name="Thelaus J."/>
            <person name="Ohrman C."/>
            <person name="Larkeryd A."/>
            <person name="Stenberg P."/>
        </authorList>
    </citation>
    <scope>NUCLEOTIDE SEQUENCE [LARGE SCALE GENOMIC DNA]</scope>
    <source>
        <strain evidence="1 2">FSC1006</strain>
    </source>
</reference>
<dbReference type="PROSITE" id="PS51257">
    <property type="entry name" value="PROKAR_LIPOPROTEIN"/>
    <property type="match status" value="1"/>
</dbReference>
<gene>
    <name evidence="1" type="ORF">LO80_04340</name>
</gene>
<dbReference type="EMBL" id="CP009574">
    <property type="protein sequence ID" value="AIT10283.1"/>
    <property type="molecule type" value="Genomic_DNA"/>
</dbReference>
<protein>
    <recommendedName>
        <fullName evidence="3">Lipoprotein</fullName>
    </recommendedName>
</protein>
<keyword evidence="2" id="KW-1185">Reference proteome</keyword>
<name>A0A097ERT2_9GAMM</name>
<dbReference type="RefSeq" id="WP_040010700.1">
    <property type="nucleotide sequence ID" value="NZ_CP009574.1"/>
</dbReference>
<organism evidence="1 2">
    <name type="scientific">Candidatus Francisella endociliophora</name>
    <dbReference type="NCBI Taxonomy" id="653937"/>
    <lineage>
        <taxon>Bacteria</taxon>
        <taxon>Pseudomonadati</taxon>
        <taxon>Pseudomonadota</taxon>
        <taxon>Gammaproteobacteria</taxon>
        <taxon>Thiotrichales</taxon>
        <taxon>Francisellaceae</taxon>
        <taxon>Francisella</taxon>
    </lineage>
</organism>
<sequence>MYKKFLTFSLVALLLGACTVKEEIEDNIEHYHKLTRIHNVKDLDYASYTNDIEGVRFLVANHPDQVIHLEGKDFDKRYDKLLNYLKNSGYTVMVAEKLPLTATVIAELDKPLPDLKYVGITMEQNTRMEDTIYSISYGDNKFKARQLYNNYKKSL</sequence>
<proteinExistence type="predicted"/>
<dbReference type="AlphaFoldDB" id="A0A097ERT2"/>
<dbReference type="STRING" id="1547445.LO80_04340"/>
<evidence type="ECO:0008006" key="3">
    <source>
        <dbReference type="Google" id="ProtNLM"/>
    </source>
</evidence>
<dbReference type="OrthoDB" id="5604346at2"/>
<accession>A0A097ERT2</accession>
<dbReference type="HOGENOM" id="CLU_1822516_0_0_6"/>
<dbReference type="KEGG" id="frf:LO80_04340"/>
<evidence type="ECO:0000313" key="1">
    <source>
        <dbReference type="EMBL" id="AIT10283.1"/>
    </source>
</evidence>